<comment type="catalytic activity">
    <reaction evidence="11">
        <text>a 1,2-diacyl-sn-glycero-3-phospho-L-serine + H(+) = a 1,2-diacyl-sn-glycero-3-phosphoethanolamine + CO2</text>
        <dbReference type="Rhea" id="RHEA:20828"/>
        <dbReference type="ChEBI" id="CHEBI:15378"/>
        <dbReference type="ChEBI" id="CHEBI:16526"/>
        <dbReference type="ChEBI" id="CHEBI:57262"/>
        <dbReference type="ChEBI" id="CHEBI:64612"/>
        <dbReference type="EC" id="4.1.1.65"/>
    </reaction>
</comment>
<dbReference type="HAMAP" id="MF_00663">
    <property type="entry name" value="PS_decarb_PSD_B_type2"/>
    <property type="match status" value="1"/>
</dbReference>
<dbReference type="Pfam" id="PF00168">
    <property type="entry name" value="C2"/>
    <property type="match status" value="2"/>
</dbReference>
<dbReference type="CDD" id="cd00030">
    <property type="entry name" value="C2"/>
    <property type="match status" value="1"/>
</dbReference>
<evidence type="ECO:0000256" key="9">
    <source>
        <dbReference type="ARBA" id="ARBA00023264"/>
    </source>
</evidence>
<dbReference type="GO" id="GO:0016540">
    <property type="term" value="P:protein autoprocessing"/>
    <property type="evidence" value="ECO:0007669"/>
    <property type="project" value="UniProtKB-UniRule"/>
</dbReference>
<feature type="region of interest" description="Disordered" evidence="12">
    <location>
        <begin position="236"/>
        <end position="325"/>
    </location>
</feature>
<dbReference type="GO" id="GO:0005795">
    <property type="term" value="C:Golgi stack"/>
    <property type="evidence" value="ECO:0007669"/>
    <property type="project" value="UniProtKB-UniRule"/>
</dbReference>
<evidence type="ECO:0000256" key="6">
    <source>
        <dbReference type="ARBA" id="ARBA00023145"/>
    </source>
</evidence>
<feature type="region of interest" description="Disordered" evidence="12">
    <location>
        <begin position="1"/>
        <end position="41"/>
    </location>
</feature>
<dbReference type="InterPro" id="IPR033177">
    <property type="entry name" value="PSD-B"/>
</dbReference>
<feature type="active site" description="Charge relay system; for autoendoproteolytic cleavage activity" evidence="11">
    <location>
        <position position="1188"/>
    </location>
</feature>
<feature type="site" description="Cleavage (non-hydrolytic); by autocatalysis" evidence="11">
    <location>
        <begin position="1187"/>
        <end position="1188"/>
    </location>
</feature>
<keyword evidence="8 11" id="KW-0456">Lyase</keyword>
<feature type="domain" description="C2" evidence="13">
    <location>
        <begin position="46"/>
        <end position="166"/>
    </location>
</feature>
<dbReference type="UniPathway" id="UPA00558">
    <property type="reaction ID" value="UER00616"/>
</dbReference>
<dbReference type="InterPro" id="IPR000008">
    <property type="entry name" value="C2_dom"/>
</dbReference>
<keyword evidence="9 11" id="KW-1208">Phospholipid metabolism</keyword>
<feature type="compositionally biased region" description="Basic and acidic residues" evidence="12">
    <location>
        <begin position="236"/>
        <end position="248"/>
    </location>
</feature>
<dbReference type="OrthoDB" id="67700at2759"/>
<keyword evidence="6 11" id="KW-0865">Zymogen</keyword>
<keyword evidence="11" id="KW-0967">Endosome</keyword>
<evidence type="ECO:0000256" key="12">
    <source>
        <dbReference type="SAM" id="MobiDB-lite"/>
    </source>
</evidence>
<proteinExistence type="inferred from homology"/>
<feature type="compositionally biased region" description="Basic residues" evidence="12">
    <location>
        <begin position="488"/>
        <end position="499"/>
    </location>
</feature>
<dbReference type="GO" id="GO:0010008">
    <property type="term" value="C:endosome membrane"/>
    <property type="evidence" value="ECO:0007669"/>
    <property type="project" value="UniProtKB-SubCell"/>
</dbReference>
<keyword evidence="7 11" id="KW-0594">Phospholipid biosynthesis</keyword>
<dbReference type="PROSITE" id="PS50004">
    <property type="entry name" value="C2"/>
    <property type="match status" value="2"/>
</dbReference>
<keyword evidence="3 11" id="KW-0210">Decarboxylase</keyword>
<comment type="PTM">
    <text evidence="11">Is synthesized initially as an inactive proenzyme. Formation of the active enzyme involves a self-maturation process in which the active site pyruvoyl group is generated from an internal serine residue via an autocatalytic post-translational modification. Two non-identical subunits are generated from the proenzyme in this reaction, and the pyruvate is formed at the N-terminus of the alpha chain, which is derived from the carboxyl end of the proenzyme. The autoendoproteolytic cleavage occurs by a canonical serine protease mechanism, in which the side chain hydroxyl group of the serine supplies its oxygen atom to form the C-terminus of the beta chain, while the remainder of the serine residue undergoes an oxidative deamination to produce ammonia and the pyruvoyl prosthetic group on the alpha chain. During this reaction, the Ser that is part of the protease active site of the proenzyme becomes the pyruvoyl prosthetic group, which constitutes an essential element of the active site of the mature decarboxylase.</text>
</comment>
<dbReference type="GO" id="GO:0000139">
    <property type="term" value="C:Golgi membrane"/>
    <property type="evidence" value="ECO:0007669"/>
    <property type="project" value="UniProtKB-SubCell"/>
</dbReference>
<accession>A0A1Y2FNE6</accession>
<feature type="active site" description="Schiff-base intermediate with substrate; via pyruvic acid; for decarboxylase activity" evidence="11">
    <location>
        <position position="1188"/>
    </location>
</feature>
<feature type="domain" description="C2" evidence="13">
    <location>
        <begin position="495"/>
        <end position="619"/>
    </location>
</feature>
<feature type="chain" id="PRO_5023223218" description="Phosphatidylserine decarboxylase 2 beta chain" evidence="11">
    <location>
        <begin position="1"/>
        <end position="1187"/>
    </location>
</feature>
<feature type="compositionally biased region" description="Acidic residues" evidence="12">
    <location>
        <begin position="281"/>
        <end position="308"/>
    </location>
</feature>
<dbReference type="InterPro" id="IPR003817">
    <property type="entry name" value="PS_Dcarbxylase"/>
</dbReference>
<comment type="cofactor">
    <cofactor evidence="11">
        <name>pyruvate</name>
        <dbReference type="ChEBI" id="CHEBI:15361"/>
    </cofactor>
    <text evidence="11">Binds 1 pyruvoyl group covalently per subunit.</text>
</comment>
<dbReference type="InParanoid" id="A0A1Y2FNE6"/>
<sequence length="1227" mass="134087">MASDNVSAPTSASLAPQPARPQPGSKRGSFLGKLPKPRLPFRGNQQRADLLKPLDPSAPALGTLVVRVLAATDLVAKDRNGLSDPFVVIRYASTRVSSSTVPKSLNPVWDDSAKLEVKVFDSRGFGRERIECVLWDKDRVGREYLGEVSIGLDNAWGSPQDWAGGVPPVGLDDEVNKPIWHPIRSSRSRSAVSGSVQIQVGFIPASASTSSSSSTALSTAERERLLAVLERCFEEREGTRRASKEERVLLSSPTEGVGTQPIDDLSPLGTTPAPLHHLPTGEDDDDSDTTSESGSDTDGDESDTEGEIEGGHLETSTDDEDEILVTAVEAPAEYFDLGEGIQKYASPEPETPEAPAIVVQPDLAPPPSTTASSTSFASTTAASTSSKRGLSLPGFMKRRDSSKSVVSVKDLDSATSDLNSTDADTATSTQEKRRRFGRKKKSAGIVDLAVVAGGESAAAVAVPDAKRKKRKGRKQRTVEASEESGDKPKKKSKLGRRRTRRDYTYADDGDILGLVQIEVKGAKDLPRFKNAIRMGYDMDAFAVVSFGRKVFRTRVIRHSLNPVWDEKLFFHVRQTEAHWNIAFNIYDWDKVSSNDHVGDVTVPLEQLLGTTVQPDDRGLYPASNEGKLIGDDFHLHALKIAIDGKEAAENEIDGKTPSTLQIRAKFTPYTALRQQFWRVYLRNYDIDESGSFSHIEIFSMLDSLGSTLSKETISSFFTRFNKSENEELTMDEVVLCLEAEVTKPKEEKRLVHDSSNSNNNSTPGTPGIAPGSLSFTSPGEAAQAKADQTDVSSNMQPIQPGAEVVTNPEQGTVVKAPEQGTATPSNGQASLDPFADDSDSSGEKVERVVNIKECPLCHKPRMNSKAELDIITHMGVCSSTDPRAVNRIVVNEFVTASQAQRKWFTKVISKATKGAYQLGADSANIIVQDRLTGALLEEKMAVYVRLGMRLAYRGIGPGGGMEGARIRRLLESMSVKQGIKFDSPASAREIAPFVDFHNLDLSECLDPLPSFKTFNEFFYRKLKPDARPVADPEDPRTLVSPADCRAMFFETVDDATKIWIKGREFTVGRLLGEGYKDKAHLFENASLAIFRLAPQDYHRYHSPIDGVMGPLNEINGAYYTVNPIAIRAQIDVYGENKRTVGSITSPVFGESMHVWIGAMMVGSICMTKHEGDEIKRGDETGYFKFGGSTIVCLFNNVEFDQDLVQNSKNSIETLVRVGMRIGRMRGA</sequence>
<comment type="domain">
    <text evidence="11">The C2 domains have an essential, but non-catalytic function. They may facilitate interactions with other proteins and are required for lipid transport function.</text>
</comment>
<dbReference type="EC" id="4.1.1.65" evidence="11"/>
<feature type="region of interest" description="Disordered" evidence="12">
    <location>
        <begin position="339"/>
        <end position="439"/>
    </location>
</feature>
<evidence type="ECO:0000256" key="5">
    <source>
        <dbReference type="ARBA" id="ARBA00023136"/>
    </source>
</evidence>
<dbReference type="SMART" id="SM00239">
    <property type="entry name" value="C2"/>
    <property type="match status" value="2"/>
</dbReference>
<protein>
    <recommendedName>
        <fullName evidence="11">Phosphatidylserine decarboxylase proenzyme 2</fullName>
        <ecNumber evidence="11">4.1.1.65</ecNumber>
    </recommendedName>
    <component>
        <recommendedName>
            <fullName evidence="11">Phosphatidylserine decarboxylase 2 beta chain</fullName>
        </recommendedName>
    </component>
    <component>
        <recommendedName>
            <fullName evidence="11">Phosphatidylserine decarboxylase 2 alpha chain</fullName>
        </recommendedName>
    </component>
</protein>
<evidence type="ECO:0000313" key="14">
    <source>
        <dbReference type="EMBL" id="ORY84736.1"/>
    </source>
</evidence>
<dbReference type="SUPFAM" id="SSF49562">
    <property type="entry name" value="C2 domain (Calcium/lipid-binding domain, CaLB)"/>
    <property type="match status" value="2"/>
</dbReference>
<dbReference type="Proteomes" id="UP000193467">
    <property type="component" value="Unassembled WGS sequence"/>
</dbReference>
<evidence type="ECO:0000256" key="2">
    <source>
        <dbReference type="ARBA" id="ARBA00022516"/>
    </source>
</evidence>
<dbReference type="EMBL" id="MCGR01000017">
    <property type="protein sequence ID" value="ORY84736.1"/>
    <property type="molecule type" value="Genomic_DNA"/>
</dbReference>
<dbReference type="NCBIfam" id="TIGR00163">
    <property type="entry name" value="PS_decarb"/>
    <property type="match status" value="1"/>
</dbReference>
<reference evidence="14 15" key="1">
    <citation type="submission" date="2016-07" db="EMBL/GenBank/DDBJ databases">
        <title>Pervasive Adenine N6-methylation of Active Genes in Fungi.</title>
        <authorList>
            <consortium name="DOE Joint Genome Institute"/>
            <person name="Mondo S.J."/>
            <person name="Dannebaum R.O."/>
            <person name="Kuo R.C."/>
            <person name="Labutti K."/>
            <person name="Haridas S."/>
            <person name="Kuo A."/>
            <person name="Salamov A."/>
            <person name="Ahrendt S.R."/>
            <person name="Lipzen A."/>
            <person name="Sullivan W."/>
            <person name="Andreopoulos W.B."/>
            <person name="Clum A."/>
            <person name="Lindquist E."/>
            <person name="Daum C."/>
            <person name="Ramamoorthy G.K."/>
            <person name="Gryganskyi A."/>
            <person name="Culley D."/>
            <person name="Magnuson J.K."/>
            <person name="James T.Y."/>
            <person name="O'Malley M.A."/>
            <person name="Stajich J.E."/>
            <person name="Spatafora J.W."/>
            <person name="Visel A."/>
            <person name="Grigoriev I.V."/>
        </authorList>
    </citation>
    <scope>NUCLEOTIDE SEQUENCE [LARGE SCALE GENOMIC DNA]</scope>
    <source>
        <strain evidence="14 15">62-1032</strain>
    </source>
</reference>
<feature type="region of interest" description="Disordered" evidence="12">
    <location>
        <begin position="747"/>
        <end position="844"/>
    </location>
</feature>
<comment type="similarity">
    <text evidence="11">Belongs to the phosphatidylserine decarboxylase family. PSD-B subfamily. Eukaryotic type II sub-subfamily.</text>
</comment>
<feature type="compositionally biased region" description="Low complexity" evidence="12">
    <location>
        <begin position="369"/>
        <end position="386"/>
    </location>
</feature>
<comment type="subunit">
    <text evidence="11">Heterodimer of a large membrane-associated beta subunit and a small pyruvoyl-containing alpha subunit.</text>
</comment>
<keyword evidence="10 11" id="KW-0670">Pyruvate</keyword>
<feature type="chain" id="PRO_5023223219" description="Phosphatidylserine decarboxylase 2 alpha chain" evidence="11">
    <location>
        <begin position="1188"/>
        <end position="1227"/>
    </location>
</feature>
<keyword evidence="11" id="KW-0333">Golgi apparatus</keyword>
<evidence type="ECO:0000256" key="10">
    <source>
        <dbReference type="ARBA" id="ARBA00023317"/>
    </source>
</evidence>
<dbReference type="FunCoup" id="A0A1Y2FNE6">
    <property type="interactions" value="54"/>
</dbReference>
<dbReference type="PANTHER" id="PTHR10067:SF17">
    <property type="entry name" value="PHOSPHATIDYLSERINE DECARBOXYLASE PROENZYME 2"/>
    <property type="match status" value="1"/>
</dbReference>
<evidence type="ECO:0000313" key="15">
    <source>
        <dbReference type="Proteomes" id="UP000193467"/>
    </source>
</evidence>
<evidence type="ECO:0000259" key="13">
    <source>
        <dbReference type="PROSITE" id="PS50004"/>
    </source>
</evidence>
<feature type="compositionally biased region" description="Low complexity" evidence="12">
    <location>
        <begin position="345"/>
        <end position="356"/>
    </location>
</feature>
<feature type="compositionally biased region" description="Polar residues" evidence="12">
    <location>
        <begin position="414"/>
        <end position="429"/>
    </location>
</feature>
<comment type="subcellular location">
    <subcellularLocation>
        <location evidence="11">Golgi apparatus membrane</location>
        <topology evidence="11">Peripheral membrane protein</topology>
        <orientation evidence="11">Cytoplasmic side</orientation>
    </subcellularLocation>
    <subcellularLocation>
        <location evidence="11">Endosome membrane</location>
        <topology evidence="11">Peripheral membrane protein</topology>
        <orientation evidence="11">Cytoplasmic side</orientation>
    </subcellularLocation>
</comment>
<dbReference type="PANTHER" id="PTHR10067">
    <property type="entry name" value="PHOSPHATIDYLSERINE DECARBOXYLASE"/>
    <property type="match status" value="1"/>
</dbReference>
<organism evidence="14 15">
    <name type="scientific">Leucosporidium creatinivorum</name>
    <dbReference type="NCBI Taxonomy" id="106004"/>
    <lineage>
        <taxon>Eukaryota</taxon>
        <taxon>Fungi</taxon>
        <taxon>Dikarya</taxon>
        <taxon>Basidiomycota</taxon>
        <taxon>Pucciniomycotina</taxon>
        <taxon>Microbotryomycetes</taxon>
        <taxon>Leucosporidiales</taxon>
        <taxon>Leucosporidium</taxon>
    </lineage>
</organism>
<comment type="caution">
    <text evidence="14">The sequence shown here is derived from an EMBL/GenBank/DDBJ whole genome shotgun (WGS) entry which is preliminary data.</text>
</comment>
<comment type="pathway">
    <text evidence="11">Phospholipid metabolism; phosphatidylethanolamine biosynthesis; phosphatidylethanolamine from CDP-diacylglycerol: step 2/2.</text>
</comment>
<dbReference type="SUPFAM" id="SSF47473">
    <property type="entry name" value="EF-hand"/>
    <property type="match status" value="1"/>
</dbReference>
<feature type="active site" description="Charge relay system; for autoendoproteolytic cleavage activity" evidence="11">
    <location>
        <position position="1101"/>
    </location>
</feature>
<name>A0A1Y2FNE6_9BASI</name>
<dbReference type="STRING" id="106004.A0A1Y2FNE6"/>
<evidence type="ECO:0000256" key="4">
    <source>
        <dbReference type="ARBA" id="ARBA00023098"/>
    </source>
</evidence>
<dbReference type="Pfam" id="PF02666">
    <property type="entry name" value="PS_Dcarbxylase"/>
    <property type="match status" value="1"/>
</dbReference>
<evidence type="ECO:0000256" key="1">
    <source>
        <dbReference type="ARBA" id="ARBA00005189"/>
    </source>
</evidence>
<feature type="compositionally biased region" description="Polar residues" evidence="12">
    <location>
        <begin position="820"/>
        <end position="829"/>
    </location>
</feature>
<dbReference type="InterPro" id="IPR011992">
    <property type="entry name" value="EF-hand-dom_pair"/>
</dbReference>
<evidence type="ECO:0000256" key="8">
    <source>
        <dbReference type="ARBA" id="ARBA00023239"/>
    </source>
</evidence>
<evidence type="ECO:0000256" key="7">
    <source>
        <dbReference type="ARBA" id="ARBA00023209"/>
    </source>
</evidence>
<feature type="active site" description="Charge relay system; for autoendoproteolytic cleavage activity" evidence="11">
    <location>
        <position position="1043"/>
    </location>
</feature>
<dbReference type="InterPro" id="IPR035892">
    <property type="entry name" value="C2_domain_sf"/>
</dbReference>
<feature type="compositionally biased region" description="Basic residues" evidence="12">
    <location>
        <begin position="466"/>
        <end position="475"/>
    </location>
</feature>
<dbReference type="GO" id="GO:0004609">
    <property type="term" value="F:phosphatidylserine decarboxylase activity"/>
    <property type="evidence" value="ECO:0007669"/>
    <property type="project" value="UniProtKB-UniRule"/>
</dbReference>
<keyword evidence="4 11" id="KW-0443">Lipid metabolism</keyword>
<feature type="compositionally biased region" description="Polar residues" evidence="12">
    <location>
        <begin position="1"/>
        <end position="14"/>
    </location>
</feature>
<comment type="pathway">
    <text evidence="1">Lipid metabolism.</text>
</comment>
<evidence type="ECO:0000256" key="3">
    <source>
        <dbReference type="ARBA" id="ARBA00022793"/>
    </source>
</evidence>
<keyword evidence="15" id="KW-1185">Reference proteome</keyword>
<dbReference type="Gene3D" id="2.60.40.150">
    <property type="entry name" value="C2 domain"/>
    <property type="match status" value="2"/>
</dbReference>
<keyword evidence="5 11" id="KW-0472">Membrane</keyword>
<feature type="compositionally biased region" description="Basic and acidic residues" evidence="12">
    <location>
        <begin position="476"/>
        <end position="487"/>
    </location>
</feature>
<feature type="modified residue" description="Pyruvic acid (Ser); by autocatalysis" evidence="11">
    <location>
        <position position="1188"/>
    </location>
</feature>
<keyword evidence="2 11" id="KW-0444">Lipid biosynthesis</keyword>
<dbReference type="GO" id="GO:0006646">
    <property type="term" value="P:phosphatidylethanolamine biosynthetic process"/>
    <property type="evidence" value="ECO:0007669"/>
    <property type="project" value="UniProtKB-UniRule"/>
</dbReference>
<gene>
    <name evidence="11" type="primary">PSD2</name>
    <name evidence="14" type="ORF">BCR35DRAFT_303091</name>
</gene>
<dbReference type="InterPro" id="IPR033179">
    <property type="entry name" value="PSD_type2_pro"/>
</dbReference>
<dbReference type="AlphaFoldDB" id="A0A1Y2FNE6"/>
<dbReference type="Gene3D" id="1.10.238.10">
    <property type="entry name" value="EF-hand"/>
    <property type="match status" value="1"/>
</dbReference>
<feature type="region of interest" description="Disordered" evidence="12">
    <location>
        <begin position="459"/>
        <end position="499"/>
    </location>
</feature>
<evidence type="ECO:0000256" key="11">
    <source>
        <dbReference type="HAMAP-Rule" id="MF_03209"/>
    </source>
</evidence>
<comment type="function">
    <text evidence="11">Catalyzes the formation of phosphatidylethanolamine (PtdEtn) from phosphatidylserine (PtdSer). Plays a central role in phospholipid metabolism and in the interorganelle trafficking of phosphatidylserine.</text>
</comment>